<evidence type="ECO:0000313" key="2">
    <source>
        <dbReference type="EMBL" id="SNR45206.1"/>
    </source>
</evidence>
<dbReference type="Proteomes" id="UP000198379">
    <property type="component" value="Unassembled WGS sequence"/>
</dbReference>
<accession>A0A238WF44</accession>
<proteinExistence type="predicted"/>
<name>A0A238WF44_9FLAO</name>
<dbReference type="EMBL" id="FZNY01000001">
    <property type="protein sequence ID" value="SNR45206.1"/>
    <property type="molecule type" value="Genomic_DNA"/>
</dbReference>
<keyword evidence="3" id="KW-1185">Reference proteome</keyword>
<keyword evidence="1" id="KW-1133">Transmembrane helix</keyword>
<dbReference type="AlphaFoldDB" id="A0A238WF44"/>
<evidence type="ECO:0000313" key="3">
    <source>
        <dbReference type="Proteomes" id="UP000198379"/>
    </source>
</evidence>
<feature type="transmembrane region" description="Helical" evidence="1">
    <location>
        <begin position="20"/>
        <end position="52"/>
    </location>
</feature>
<keyword evidence="1" id="KW-0472">Membrane</keyword>
<organism evidence="2 3">
    <name type="scientific">Dokdonia pacifica</name>
    <dbReference type="NCBI Taxonomy" id="1627892"/>
    <lineage>
        <taxon>Bacteria</taxon>
        <taxon>Pseudomonadati</taxon>
        <taxon>Bacteroidota</taxon>
        <taxon>Flavobacteriia</taxon>
        <taxon>Flavobacteriales</taxon>
        <taxon>Flavobacteriaceae</taxon>
        <taxon>Dokdonia</taxon>
    </lineage>
</organism>
<gene>
    <name evidence="2" type="ORF">SAMN06265376_1011019</name>
</gene>
<dbReference type="RefSeq" id="WP_089370318.1">
    <property type="nucleotide sequence ID" value="NZ_BMEP01000003.1"/>
</dbReference>
<protein>
    <submittedName>
        <fullName evidence="2">Uncharacterized protein</fullName>
    </submittedName>
</protein>
<dbReference type="OrthoDB" id="1189432at2"/>
<keyword evidence="1" id="KW-0812">Transmembrane</keyword>
<evidence type="ECO:0000256" key="1">
    <source>
        <dbReference type="SAM" id="Phobius"/>
    </source>
</evidence>
<reference evidence="2 3" key="1">
    <citation type="submission" date="2017-06" db="EMBL/GenBank/DDBJ databases">
        <authorList>
            <person name="Kim H.J."/>
            <person name="Triplett B.A."/>
        </authorList>
    </citation>
    <scope>NUCLEOTIDE SEQUENCE [LARGE SCALE GENOMIC DNA]</scope>
    <source>
        <strain evidence="2 3">DSM 25597</strain>
    </source>
</reference>
<sequence>MPRNTKLKTLSLEYNFTSHQMFLMSLIAIATLIISSVIGLIVSIPLFITLILTVMTKKGLAMDDHQIYKGIFLFNFLLYKKRINLKNKTCFSILKFKKRQKYAFVSAANPDASHSFNTFDIYLLNKKHTEKEILISLKKEQKSKLASEFISSFKGFTCEIYSPDFS</sequence>